<dbReference type="Gene3D" id="3.40.50.1820">
    <property type="entry name" value="alpha/beta hydrolase"/>
    <property type="match status" value="1"/>
</dbReference>
<keyword evidence="6" id="KW-0732">Signal</keyword>
<dbReference type="InterPro" id="IPR029058">
    <property type="entry name" value="AB_hydrolase_fold"/>
</dbReference>
<evidence type="ECO:0000259" key="7">
    <source>
        <dbReference type="Pfam" id="PF00326"/>
    </source>
</evidence>
<gene>
    <name evidence="9" type="primary">ptrB</name>
    <name evidence="9" type="ORF">GCM10011503_00370</name>
</gene>
<dbReference type="SUPFAM" id="SSF50993">
    <property type="entry name" value="Peptidase/esterase 'gauge' domain"/>
    <property type="match status" value="1"/>
</dbReference>
<comment type="similarity">
    <text evidence="1">Belongs to the peptidase S9A family.</text>
</comment>
<evidence type="ECO:0000256" key="5">
    <source>
        <dbReference type="SAM" id="MobiDB-lite"/>
    </source>
</evidence>
<dbReference type="SUPFAM" id="SSF53474">
    <property type="entry name" value="alpha/beta-Hydrolases"/>
    <property type="match status" value="1"/>
</dbReference>
<dbReference type="PROSITE" id="PS51257">
    <property type="entry name" value="PROKAR_LIPOPROTEIN"/>
    <property type="match status" value="1"/>
</dbReference>
<feature type="domain" description="Peptidase S9 prolyl oligopeptidase catalytic" evidence="7">
    <location>
        <begin position="522"/>
        <end position="738"/>
    </location>
</feature>
<dbReference type="PANTHER" id="PTHR11757:SF19">
    <property type="entry name" value="PROLYL ENDOPEPTIDASE-LIKE"/>
    <property type="match status" value="1"/>
</dbReference>
<feature type="compositionally biased region" description="Low complexity" evidence="5">
    <location>
        <begin position="26"/>
        <end position="45"/>
    </location>
</feature>
<keyword evidence="10" id="KW-1185">Reference proteome</keyword>
<organism evidence="9 10">
    <name type="scientific">Henriciella pelagia</name>
    <dbReference type="NCBI Taxonomy" id="1977912"/>
    <lineage>
        <taxon>Bacteria</taxon>
        <taxon>Pseudomonadati</taxon>
        <taxon>Pseudomonadota</taxon>
        <taxon>Alphaproteobacteria</taxon>
        <taxon>Hyphomonadales</taxon>
        <taxon>Hyphomonadaceae</taxon>
        <taxon>Henriciella</taxon>
    </lineage>
</organism>
<proteinExistence type="inferred from homology"/>
<protein>
    <submittedName>
        <fullName evidence="9">Peptidase S9</fullName>
    </submittedName>
</protein>
<dbReference type="InterPro" id="IPR002470">
    <property type="entry name" value="Peptidase_S9A"/>
</dbReference>
<sequence>MRLSILLATVAGSALMAACTTATGQTDLTDTTTETAPTAKPAAEMPTPPVAKREPVTIEQVGRTRTDPYHWMKDDNWQKVMRDPSVLRADIHDYLVEENAYTKAVLEDPTSGLRETLFEEMRGRIKEDDSSVPSKDGPYAYYVRYREGGEYPIYARKPADQAFQEGAPETILFDGDKEAEGETYFSIRGLDQSPDHKLLASAIDTQGSEYYTISVRSIETGEPVGTPIEGTYGSFVWGANSDLLYWVERDENGRPTAVFQRNIATGADVEIYREPDPGFFVGVGKTESDAFITIETGGHTSGEIYVFPADAVSPKPRLIAPRKDDEEYSITHWNDAFYILTNADGAVDFKLMKAPVDNPGRENWEEVIPHRPGTLLLGLDAHKDHLIRLERENALPRIVIRERTTGDEHTIAMDEEAYDLGLAGSGEFDSTIMRYEYASPAVPDQTYDYDMATRERVLRKTREVPSGHNAEDYVVERIQAPAWDGEQIPVTILRRADTPVDGSAPLLLYGYGSYGITNAADFRTSRLSLVDRGFIYAIAHVRGSQAKGYQWYLDGKLKKKENTFKDYVSTGRYLIEKGYGSEGRVVGHGGSAGGLLMGAAVNMDPTLFGGIIAAVPFVDVINTMSDDTLPLTPPEWPEWGNPLTSAEDYDTILAYSPYDQVSDQDYPAMLITGGLSDPRVTYWEPAKWAAKLRHEAPNGGPYFLRINMDAGHGGSTGRFEGLKETAIEYAFALAAVGKSDALDLSRDADR</sequence>
<dbReference type="Proteomes" id="UP000628854">
    <property type="component" value="Unassembled WGS sequence"/>
</dbReference>
<feature type="domain" description="Peptidase S9A N-terminal" evidence="8">
    <location>
        <begin position="48"/>
        <end position="461"/>
    </location>
</feature>
<dbReference type="Pfam" id="PF02897">
    <property type="entry name" value="Peptidase_S9_N"/>
    <property type="match status" value="1"/>
</dbReference>
<evidence type="ECO:0000256" key="6">
    <source>
        <dbReference type="SAM" id="SignalP"/>
    </source>
</evidence>
<evidence type="ECO:0000256" key="1">
    <source>
        <dbReference type="ARBA" id="ARBA00005228"/>
    </source>
</evidence>
<feature type="chain" id="PRO_5045275757" evidence="6">
    <location>
        <begin position="25"/>
        <end position="750"/>
    </location>
</feature>
<dbReference type="PRINTS" id="PR00862">
    <property type="entry name" value="PROLIGOPTASE"/>
</dbReference>
<dbReference type="PANTHER" id="PTHR11757">
    <property type="entry name" value="PROTEASE FAMILY S9A OLIGOPEPTIDASE"/>
    <property type="match status" value="1"/>
</dbReference>
<dbReference type="Pfam" id="PF00326">
    <property type="entry name" value="Peptidase_S9"/>
    <property type="match status" value="1"/>
</dbReference>
<dbReference type="InterPro" id="IPR051543">
    <property type="entry name" value="Serine_Peptidase_S9A"/>
</dbReference>
<comment type="caution">
    <text evidence="9">The sequence shown here is derived from an EMBL/GenBank/DDBJ whole genome shotgun (WGS) entry which is preliminary data.</text>
</comment>
<evidence type="ECO:0000313" key="9">
    <source>
        <dbReference type="EMBL" id="GGB55974.1"/>
    </source>
</evidence>
<dbReference type="Gene3D" id="2.130.10.120">
    <property type="entry name" value="Prolyl oligopeptidase, N-terminal domain"/>
    <property type="match status" value="1"/>
</dbReference>
<keyword evidence="4" id="KW-0720">Serine protease</keyword>
<evidence type="ECO:0000256" key="3">
    <source>
        <dbReference type="ARBA" id="ARBA00022801"/>
    </source>
</evidence>
<feature type="region of interest" description="Disordered" evidence="5">
    <location>
        <begin position="26"/>
        <end position="49"/>
    </location>
</feature>
<reference evidence="10" key="1">
    <citation type="journal article" date="2019" name="Int. J. Syst. Evol. Microbiol.">
        <title>The Global Catalogue of Microorganisms (GCM) 10K type strain sequencing project: providing services to taxonomists for standard genome sequencing and annotation.</title>
        <authorList>
            <consortium name="The Broad Institute Genomics Platform"/>
            <consortium name="The Broad Institute Genome Sequencing Center for Infectious Disease"/>
            <person name="Wu L."/>
            <person name="Ma J."/>
        </authorList>
    </citation>
    <scope>NUCLEOTIDE SEQUENCE [LARGE SCALE GENOMIC DNA]</scope>
    <source>
        <strain evidence="10">CGMCC 1.15928</strain>
    </source>
</reference>
<keyword evidence="2" id="KW-0645">Protease</keyword>
<accession>A0ABQ1IYZ0</accession>
<evidence type="ECO:0000259" key="8">
    <source>
        <dbReference type="Pfam" id="PF02897"/>
    </source>
</evidence>
<feature type="signal peptide" evidence="6">
    <location>
        <begin position="1"/>
        <end position="24"/>
    </location>
</feature>
<dbReference type="InterPro" id="IPR023302">
    <property type="entry name" value="Pept_S9A_N"/>
</dbReference>
<name>A0ABQ1IYZ0_9PROT</name>
<evidence type="ECO:0000313" key="10">
    <source>
        <dbReference type="Proteomes" id="UP000628854"/>
    </source>
</evidence>
<keyword evidence="3" id="KW-0378">Hydrolase</keyword>
<evidence type="ECO:0000256" key="4">
    <source>
        <dbReference type="ARBA" id="ARBA00022825"/>
    </source>
</evidence>
<dbReference type="InterPro" id="IPR001375">
    <property type="entry name" value="Peptidase_S9_cat"/>
</dbReference>
<dbReference type="EMBL" id="BMKF01000001">
    <property type="protein sequence ID" value="GGB55974.1"/>
    <property type="molecule type" value="Genomic_DNA"/>
</dbReference>
<evidence type="ECO:0000256" key="2">
    <source>
        <dbReference type="ARBA" id="ARBA00022670"/>
    </source>
</evidence>